<proteinExistence type="predicted"/>
<keyword evidence="2" id="KW-0472">Membrane</keyword>
<dbReference type="Proteomes" id="UP000319257">
    <property type="component" value="Unassembled WGS sequence"/>
</dbReference>
<feature type="compositionally biased region" description="Low complexity" evidence="1">
    <location>
        <begin position="215"/>
        <end position="227"/>
    </location>
</feature>
<dbReference type="STRING" id="1093900.A0A507BD43"/>
<dbReference type="OrthoDB" id="5431298at2759"/>
<comment type="caution">
    <text evidence="3">The sequence shown here is derived from an EMBL/GenBank/DDBJ whole genome shotgun (WGS) entry which is preliminary data.</text>
</comment>
<protein>
    <submittedName>
        <fullName evidence="3">Uncharacterized protein</fullName>
    </submittedName>
</protein>
<name>A0A507BD43_9PEZI</name>
<gene>
    <name evidence="3" type="ORF">E0L32_003106</name>
</gene>
<feature type="compositionally biased region" description="Low complexity" evidence="1">
    <location>
        <begin position="360"/>
        <end position="388"/>
    </location>
</feature>
<evidence type="ECO:0000256" key="1">
    <source>
        <dbReference type="SAM" id="MobiDB-lite"/>
    </source>
</evidence>
<dbReference type="RefSeq" id="XP_030999174.1">
    <property type="nucleotide sequence ID" value="XM_031137370.1"/>
</dbReference>
<evidence type="ECO:0000313" key="3">
    <source>
        <dbReference type="EMBL" id="TPX17463.1"/>
    </source>
</evidence>
<feature type="compositionally biased region" description="Low complexity" evidence="1">
    <location>
        <begin position="340"/>
        <end position="353"/>
    </location>
</feature>
<organism evidence="3 4">
    <name type="scientific">Thyridium curvatum</name>
    <dbReference type="NCBI Taxonomy" id="1093900"/>
    <lineage>
        <taxon>Eukaryota</taxon>
        <taxon>Fungi</taxon>
        <taxon>Dikarya</taxon>
        <taxon>Ascomycota</taxon>
        <taxon>Pezizomycotina</taxon>
        <taxon>Sordariomycetes</taxon>
        <taxon>Sordariomycetidae</taxon>
        <taxon>Thyridiales</taxon>
        <taxon>Thyridiaceae</taxon>
        <taxon>Thyridium</taxon>
    </lineage>
</organism>
<keyword evidence="4" id="KW-1185">Reference proteome</keyword>
<dbReference type="EMBL" id="SKBQ01000013">
    <property type="protein sequence ID" value="TPX17463.1"/>
    <property type="molecule type" value="Genomic_DNA"/>
</dbReference>
<feature type="region of interest" description="Disordered" evidence="1">
    <location>
        <begin position="208"/>
        <end position="388"/>
    </location>
</feature>
<dbReference type="InParanoid" id="A0A507BD43"/>
<feature type="transmembrane region" description="Helical" evidence="2">
    <location>
        <begin position="176"/>
        <end position="198"/>
    </location>
</feature>
<accession>A0A507BD43</accession>
<keyword evidence="2" id="KW-1133">Transmembrane helix</keyword>
<reference evidence="3 4" key="1">
    <citation type="submission" date="2019-06" db="EMBL/GenBank/DDBJ databases">
        <title>Draft genome sequence of the filamentous fungus Phialemoniopsis curvata isolated from diesel fuel.</title>
        <authorList>
            <person name="Varaljay V.A."/>
            <person name="Lyon W.J."/>
            <person name="Crouch A.L."/>
            <person name="Drake C.E."/>
            <person name="Hollomon J.M."/>
            <person name="Nadeau L.J."/>
            <person name="Nunn H.S."/>
            <person name="Stevenson B.S."/>
            <person name="Bojanowski C.L."/>
            <person name="Crookes-Goodson W.J."/>
        </authorList>
    </citation>
    <scope>NUCLEOTIDE SEQUENCE [LARGE SCALE GENOMIC DNA]</scope>
    <source>
        <strain evidence="3 4">D216</strain>
    </source>
</reference>
<feature type="region of interest" description="Disordered" evidence="1">
    <location>
        <begin position="99"/>
        <end position="166"/>
    </location>
</feature>
<feature type="compositionally biased region" description="Basic and acidic residues" evidence="1">
    <location>
        <begin position="232"/>
        <end position="244"/>
    </location>
</feature>
<evidence type="ECO:0000313" key="4">
    <source>
        <dbReference type="Proteomes" id="UP000319257"/>
    </source>
</evidence>
<keyword evidence="2" id="KW-0812">Transmembrane</keyword>
<evidence type="ECO:0000256" key="2">
    <source>
        <dbReference type="SAM" id="Phobius"/>
    </source>
</evidence>
<dbReference type="GeneID" id="41970553"/>
<feature type="compositionally biased region" description="Low complexity" evidence="1">
    <location>
        <begin position="289"/>
        <end position="304"/>
    </location>
</feature>
<feature type="compositionally biased region" description="Low complexity" evidence="1">
    <location>
        <begin position="99"/>
        <end position="145"/>
    </location>
</feature>
<dbReference type="AlphaFoldDB" id="A0A507BD43"/>
<sequence>MRIQNLKSRDDGECKGDLIYYSCVRENYSGCCLIDPCDANKYPTGCPAEYQSTKRPEIDDSFTMGPGAVPVGPAPPPSSVGDRWPGTTTIDGTLIITITTTPGHSPTRTPASTTTTTSFSTTTTPASSQPSSGSSPSTAIPTASTMVATPSSTPGGGLVSHGGAEQGKTGLDTGTIYGIIAGAAGLVTLIAVLAALLVMRYRRTDRPQVGPGNEASPLAAAAPNSPSDGGAAEERLKTPLERDPNLILHWRPPLPPRAITATEAGGGGGGGREIPRSATLPAPAPAAPPTAAVATPQPGRVYRPYRPPLPTRRSADDHPSYPPVENHHVQRSSSGGGGAVVSPVSPPGQSAPGNYAPGMSANWASAPNNSATGPSSPGAGGATCSCSSAASQNSPAAAVYQTGQSFARASSGSSGDGVSPAGPSSLMIHGPFAVATTSESSVIPQRRRSRPQTRYELDAINNQISELDSQVGTIAPVTTVKVLRATPRELEIRGPRRKSAEEAAMVA</sequence>